<keyword evidence="2" id="KW-0501">Molybdenum cofactor biosynthesis</keyword>
<evidence type="ECO:0000313" key="4">
    <source>
        <dbReference type="EMBL" id="MST81503.1"/>
    </source>
</evidence>
<reference evidence="4 5" key="1">
    <citation type="submission" date="2019-08" db="EMBL/GenBank/DDBJ databases">
        <title>In-depth cultivation of the pig gut microbiome towards novel bacterial diversity and tailored functional studies.</title>
        <authorList>
            <person name="Wylensek D."/>
            <person name="Hitch T.C.A."/>
            <person name="Clavel T."/>
        </authorList>
    </citation>
    <scope>NUCLEOTIDE SEQUENCE [LARGE SCALE GENOMIC DNA]</scope>
    <source>
        <strain evidence="4 5">Oil+RF-744-WCA-WT-13</strain>
    </source>
</reference>
<protein>
    <submittedName>
        <fullName evidence="4">Formate dehydrogenase accessory sulfurtransferase FdhD</fullName>
    </submittedName>
</protein>
<keyword evidence="5" id="KW-1185">Reference proteome</keyword>
<proteinExistence type="predicted"/>
<organism evidence="4 5">
    <name type="scientific">Bilifractor porci</name>
    <dbReference type="NCBI Taxonomy" id="2606636"/>
    <lineage>
        <taxon>Bacteria</taxon>
        <taxon>Bacillati</taxon>
        <taxon>Bacillota</taxon>
        <taxon>Clostridia</taxon>
        <taxon>Lachnospirales</taxon>
        <taxon>Lachnospiraceae</taxon>
        <taxon>Bilifractor</taxon>
    </lineage>
</organism>
<feature type="compositionally biased region" description="Basic and acidic residues" evidence="3">
    <location>
        <begin position="135"/>
        <end position="144"/>
    </location>
</feature>
<evidence type="ECO:0000256" key="3">
    <source>
        <dbReference type="SAM" id="MobiDB-lite"/>
    </source>
</evidence>
<dbReference type="Pfam" id="PF02634">
    <property type="entry name" value="FdhD-NarQ"/>
    <property type="match status" value="1"/>
</dbReference>
<dbReference type="AlphaFoldDB" id="A0A7X2TP04"/>
<feature type="region of interest" description="Disordered" evidence="3">
    <location>
        <begin position="109"/>
        <end position="144"/>
    </location>
</feature>
<dbReference type="PANTHER" id="PTHR30592:SF1">
    <property type="entry name" value="SULFUR CARRIER PROTEIN FDHD"/>
    <property type="match status" value="1"/>
</dbReference>
<name>A0A7X2TP04_9FIRM</name>
<comment type="caution">
    <text evidence="4">The sequence shown here is derived from an EMBL/GenBank/DDBJ whole genome shotgun (WGS) entry which is preliminary data.</text>
</comment>
<dbReference type="SUPFAM" id="SSF53927">
    <property type="entry name" value="Cytidine deaminase-like"/>
    <property type="match status" value="1"/>
</dbReference>
<evidence type="ECO:0000256" key="2">
    <source>
        <dbReference type="ARBA" id="ARBA00023150"/>
    </source>
</evidence>
<dbReference type="PIRSF" id="PIRSF015626">
    <property type="entry name" value="FdhD"/>
    <property type="match status" value="1"/>
</dbReference>
<dbReference type="Gene3D" id="3.10.20.10">
    <property type="match status" value="1"/>
</dbReference>
<sequence>MPEHPAWRIMTEVADESSRDGLTGETPVRTIRRDGKVEKTGQELLHEQVLQVFVNGKLTMRLVCTREYLPELVMGRLLTEKMILCAEDVRSVTVCRFGRNALVTLREREGDALPASDSGDGGQAQKSPEGASEEPGNKDGRRPESGAAVETVASCCTGSRILDRSLAAAPELRPSAGREIRKEWVFRLADAFAKEQPLYAATRSIHSCILSRCGRVLFSCEDIGRHNALDKAIGYALLHEIPLSECEVYTSGRIPLDMTKKVIRAGIPVLVSKAAPTVEAVELARSFGIMVIGQARPDSFRLYCGESSLV</sequence>
<dbReference type="GO" id="GO:0006777">
    <property type="term" value="P:Mo-molybdopterin cofactor biosynthetic process"/>
    <property type="evidence" value="ECO:0007669"/>
    <property type="project" value="UniProtKB-KW"/>
</dbReference>
<evidence type="ECO:0000256" key="1">
    <source>
        <dbReference type="ARBA" id="ARBA00022490"/>
    </source>
</evidence>
<gene>
    <name evidence="4" type="ORF">FYJ60_04145</name>
</gene>
<dbReference type="GO" id="GO:0016783">
    <property type="term" value="F:sulfurtransferase activity"/>
    <property type="evidence" value="ECO:0007669"/>
    <property type="project" value="InterPro"/>
</dbReference>
<dbReference type="InterPro" id="IPR016193">
    <property type="entry name" value="Cytidine_deaminase-like"/>
</dbReference>
<dbReference type="Proteomes" id="UP000466864">
    <property type="component" value="Unassembled WGS sequence"/>
</dbReference>
<evidence type="ECO:0000313" key="5">
    <source>
        <dbReference type="Proteomes" id="UP000466864"/>
    </source>
</evidence>
<dbReference type="Gene3D" id="3.40.140.10">
    <property type="entry name" value="Cytidine Deaminase, domain 2"/>
    <property type="match status" value="1"/>
</dbReference>
<dbReference type="EMBL" id="VUMV01000002">
    <property type="protein sequence ID" value="MST81503.1"/>
    <property type="molecule type" value="Genomic_DNA"/>
</dbReference>
<keyword evidence="1" id="KW-0963">Cytoplasm</keyword>
<dbReference type="InterPro" id="IPR003786">
    <property type="entry name" value="FdhD"/>
</dbReference>
<accession>A0A7X2TP04</accession>
<dbReference type="PANTHER" id="PTHR30592">
    <property type="entry name" value="FORMATE DEHYDROGENASE"/>
    <property type="match status" value="1"/>
</dbReference>
<keyword evidence="4" id="KW-0808">Transferase</keyword>